<evidence type="ECO:0000256" key="6">
    <source>
        <dbReference type="SAM" id="MobiDB-lite"/>
    </source>
</evidence>
<feature type="transmembrane region" description="Helical" evidence="7">
    <location>
        <begin position="66"/>
        <end position="93"/>
    </location>
</feature>
<dbReference type="AlphaFoldDB" id="A0A8C3WUJ2"/>
<keyword evidence="5 7" id="KW-0472">Membrane</keyword>
<gene>
    <name evidence="8" type="primary">TMEM151B</name>
</gene>
<organism evidence="8 9">
    <name type="scientific">Catagonus wagneri</name>
    <name type="common">Chacoan peccary</name>
    <dbReference type="NCBI Taxonomy" id="51154"/>
    <lineage>
        <taxon>Eukaryota</taxon>
        <taxon>Metazoa</taxon>
        <taxon>Chordata</taxon>
        <taxon>Craniata</taxon>
        <taxon>Vertebrata</taxon>
        <taxon>Euteleostomi</taxon>
        <taxon>Mammalia</taxon>
        <taxon>Eutheria</taxon>
        <taxon>Laurasiatheria</taxon>
        <taxon>Artiodactyla</taxon>
        <taxon>Suina</taxon>
        <taxon>Tayassuidae</taxon>
        <taxon>Catagonus</taxon>
    </lineage>
</organism>
<evidence type="ECO:0000256" key="7">
    <source>
        <dbReference type="SAM" id="Phobius"/>
    </source>
</evidence>
<keyword evidence="4 7" id="KW-1133">Transmembrane helix</keyword>
<proteinExistence type="inferred from homology"/>
<evidence type="ECO:0000256" key="3">
    <source>
        <dbReference type="ARBA" id="ARBA00022692"/>
    </source>
</evidence>
<evidence type="ECO:0000313" key="9">
    <source>
        <dbReference type="Proteomes" id="UP000694540"/>
    </source>
</evidence>
<evidence type="ECO:0000256" key="4">
    <source>
        <dbReference type="ARBA" id="ARBA00022989"/>
    </source>
</evidence>
<sequence>MSPPGSAAGESGGGGGGGGGPGVAEEPAAAAAAAAAAADEGPAREEQRPIQPSFTKSLCRESHWKCLLLSLLMYGCLGAVAWCHVTTVTRLTFSSAYQGNSLMYHDSPCSNGYVYIPLAFLLMLYAVYLVECWHCQARHELQHRVDVSSVRERVGRMQQATPCIWWKAISYHYVRRTRQVTRYRNGDAYTTTQALGCPGGQVGPAAPLRTVRLDGGSDELSA</sequence>
<dbReference type="GO" id="GO:0016020">
    <property type="term" value="C:membrane"/>
    <property type="evidence" value="ECO:0007669"/>
    <property type="project" value="UniProtKB-SubCell"/>
</dbReference>
<evidence type="ECO:0000256" key="2">
    <source>
        <dbReference type="ARBA" id="ARBA00009583"/>
    </source>
</evidence>
<dbReference type="PANTHER" id="PTHR31893:SF4">
    <property type="entry name" value="TRANSMEMBRANE PROTEIN 151B"/>
    <property type="match status" value="1"/>
</dbReference>
<reference evidence="8" key="2">
    <citation type="submission" date="2025-09" db="UniProtKB">
        <authorList>
            <consortium name="Ensembl"/>
        </authorList>
    </citation>
    <scope>IDENTIFICATION</scope>
</reference>
<evidence type="ECO:0000256" key="5">
    <source>
        <dbReference type="ARBA" id="ARBA00023136"/>
    </source>
</evidence>
<evidence type="ECO:0000256" key="1">
    <source>
        <dbReference type="ARBA" id="ARBA00004141"/>
    </source>
</evidence>
<feature type="compositionally biased region" description="Low complexity" evidence="6">
    <location>
        <begin position="23"/>
        <end position="40"/>
    </location>
</feature>
<accession>A0A8C3WUJ2</accession>
<name>A0A8C3WUJ2_9CETA</name>
<evidence type="ECO:0000313" key="8">
    <source>
        <dbReference type="Ensembl" id="ENSCWAP00000017975.1"/>
    </source>
</evidence>
<feature type="region of interest" description="Disordered" evidence="6">
    <location>
        <begin position="1"/>
        <end position="49"/>
    </location>
</feature>
<feature type="transmembrane region" description="Helical" evidence="7">
    <location>
        <begin position="113"/>
        <end position="130"/>
    </location>
</feature>
<keyword evidence="3 7" id="KW-0812">Transmembrane</keyword>
<dbReference type="Pfam" id="PF14857">
    <property type="entry name" value="TMEM151"/>
    <property type="match status" value="1"/>
</dbReference>
<comment type="subcellular location">
    <subcellularLocation>
        <location evidence="1">Membrane</location>
        <topology evidence="1">Multi-pass membrane protein</topology>
    </subcellularLocation>
</comment>
<dbReference type="PANTHER" id="PTHR31893">
    <property type="entry name" value="TRANSMEMBRANE PROTEIN 151 HOMOLOG"/>
    <property type="match status" value="1"/>
</dbReference>
<dbReference type="Proteomes" id="UP000694540">
    <property type="component" value="Unplaced"/>
</dbReference>
<dbReference type="InterPro" id="IPR026767">
    <property type="entry name" value="Tmem151"/>
</dbReference>
<comment type="similarity">
    <text evidence="2">Belongs to the TMEM151 family.</text>
</comment>
<dbReference type="GeneTree" id="ENSGT00390000013762"/>
<dbReference type="Ensembl" id="ENSCWAT00000019502.1">
    <property type="protein sequence ID" value="ENSCWAP00000017975.1"/>
    <property type="gene ID" value="ENSCWAG00000013797.1"/>
</dbReference>
<feature type="compositionally biased region" description="Gly residues" evidence="6">
    <location>
        <begin position="10"/>
        <end position="22"/>
    </location>
</feature>
<keyword evidence="9" id="KW-1185">Reference proteome</keyword>
<reference evidence="8" key="1">
    <citation type="submission" date="2025-08" db="UniProtKB">
        <authorList>
            <consortium name="Ensembl"/>
        </authorList>
    </citation>
    <scope>IDENTIFICATION</scope>
</reference>
<protein>
    <submittedName>
        <fullName evidence="8">Transmembrane protein 151B</fullName>
    </submittedName>
</protein>